<dbReference type="SUPFAM" id="SSF55846">
    <property type="entry name" value="N-acetylmuramoyl-L-alanine amidase-like"/>
    <property type="match status" value="1"/>
</dbReference>
<name>A0ABQ9FIX8_TEGGR</name>
<dbReference type="PANTHER" id="PTHR11022">
    <property type="entry name" value="PEPTIDOGLYCAN RECOGNITION PROTEIN"/>
    <property type="match status" value="1"/>
</dbReference>
<reference evidence="8 9" key="1">
    <citation type="submission" date="2022-12" db="EMBL/GenBank/DDBJ databases">
        <title>Chromosome-level genome of Tegillarca granosa.</title>
        <authorList>
            <person name="Kim J."/>
        </authorList>
    </citation>
    <scope>NUCLEOTIDE SEQUENCE [LARGE SCALE GENOMIC DNA]</scope>
    <source>
        <strain evidence="8">Teg-2019</strain>
        <tissue evidence="8">Adductor muscle</tissue>
    </source>
</reference>
<evidence type="ECO:0000256" key="3">
    <source>
        <dbReference type="ARBA" id="ARBA00022729"/>
    </source>
</evidence>
<evidence type="ECO:0000256" key="2">
    <source>
        <dbReference type="ARBA" id="ARBA00022588"/>
    </source>
</evidence>
<dbReference type="InterPro" id="IPR002502">
    <property type="entry name" value="Amidase_domain"/>
</dbReference>
<dbReference type="PIRSF" id="PIRSF037945">
    <property type="entry name" value="PGRPs"/>
    <property type="match status" value="1"/>
</dbReference>
<sequence length="153" mass="17407">MEHLPVDLFFIHHTSEQSCTDPAHCIKIVQGIQNYHIEHNGWWDIGYSFLVGEDGNVYEGRGWKRVGAHTYGFNSRSLALSFIGNFENRVPNEKALNAAKALLQCGVQKGYLNPSYRLYGHRDALPTECPGTSLYNLINTWPHYSTIPLRKSQ</sequence>
<dbReference type="InterPro" id="IPR015510">
    <property type="entry name" value="PGRP"/>
</dbReference>
<evidence type="ECO:0000313" key="8">
    <source>
        <dbReference type="EMBL" id="KAJ8317240.1"/>
    </source>
</evidence>
<evidence type="ECO:0000259" key="6">
    <source>
        <dbReference type="SMART" id="SM00644"/>
    </source>
</evidence>
<evidence type="ECO:0000256" key="5">
    <source>
        <dbReference type="ARBA" id="ARBA00023157"/>
    </source>
</evidence>
<dbReference type="Gene3D" id="3.40.80.10">
    <property type="entry name" value="Peptidoglycan recognition protein-like"/>
    <property type="match status" value="1"/>
</dbReference>
<evidence type="ECO:0000313" key="9">
    <source>
        <dbReference type="Proteomes" id="UP001217089"/>
    </source>
</evidence>
<keyword evidence="4" id="KW-0391">Immunity</keyword>
<evidence type="ECO:0008006" key="10">
    <source>
        <dbReference type="Google" id="ProtNLM"/>
    </source>
</evidence>
<dbReference type="EMBL" id="JARBDR010000246">
    <property type="protein sequence ID" value="KAJ8317240.1"/>
    <property type="molecule type" value="Genomic_DNA"/>
</dbReference>
<dbReference type="InterPro" id="IPR006619">
    <property type="entry name" value="PGRP_domain_met/bac"/>
</dbReference>
<dbReference type="SMART" id="SM00701">
    <property type="entry name" value="PGRP"/>
    <property type="match status" value="1"/>
</dbReference>
<dbReference type="CDD" id="cd06583">
    <property type="entry name" value="PGRP"/>
    <property type="match status" value="1"/>
</dbReference>
<evidence type="ECO:0000256" key="1">
    <source>
        <dbReference type="ARBA" id="ARBA00007553"/>
    </source>
</evidence>
<dbReference type="PANTHER" id="PTHR11022:SF41">
    <property type="entry name" value="PEPTIDOGLYCAN-RECOGNITION PROTEIN LC-RELATED"/>
    <property type="match status" value="1"/>
</dbReference>
<keyword evidence="2" id="KW-0399">Innate immunity</keyword>
<dbReference type="InterPro" id="IPR036505">
    <property type="entry name" value="Amidase/PGRP_sf"/>
</dbReference>
<keyword evidence="9" id="KW-1185">Reference proteome</keyword>
<dbReference type="InterPro" id="IPR017331">
    <property type="entry name" value="Peptidoglycan_recognition"/>
</dbReference>
<feature type="domain" description="N-acetylmuramoyl-L-alanine amidase" evidence="6">
    <location>
        <begin position="1"/>
        <end position="131"/>
    </location>
</feature>
<keyword evidence="5" id="KW-1015">Disulfide bond</keyword>
<protein>
    <recommendedName>
        <fullName evidence="10">Peptidoglycan-recognition protein</fullName>
    </recommendedName>
</protein>
<comment type="caution">
    <text evidence="8">The sequence shown here is derived from an EMBL/GenBank/DDBJ whole genome shotgun (WGS) entry which is preliminary data.</text>
</comment>
<keyword evidence="3" id="KW-0732">Signal</keyword>
<proteinExistence type="inferred from homology"/>
<evidence type="ECO:0000259" key="7">
    <source>
        <dbReference type="SMART" id="SM00701"/>
    </source>
</evidence>
<accession>A0ABQ9FIX8</accession>
<dbReference type="Pfam" id="PF01510">
    <property type="entry name" value="Amidase_2"/>
    <property type="match status" value="1"/>
</dbReference>
<feature type="domain" description="Peptidoglycan recognition protein family" evidence="7">
    <location>
        <begin position="1"/>
        <end position="125"/>
    </location>
</feature>
<organism evidence="8 9">
    <name type="scientific">Tegillarca granosa</name>
    <name type="common">Malaysian cockle</name>
    <name type="synonym">Anadara granosa</name>
    <dbReference type="NCBI Taxonomy" id="220873"/>
    <lineage>
        <taxon>Eukaryota</taxon>
        <taxon>Metazoa</taxon>
        <taxon>Spiralia</taxon>
        <taxon>Lophotrochozoa</taxon>
        <taxon>Mollusca</taxon>
        <taxon>Bivalvia</taxon>
        <taxon>Autobranchia</taxon>
        <taxon>Pteriomorphia</taxon>
        <taxon>Arcoida</taxon>
        <taxon>Arcoidea</taxon>
        <taxon>Arcidae</taxon>
        <taxon>Tegillarca</taxon>
    </lineage>
</organism>
<dbReference type="Proteomes" id="UP001217089">
    <property type="component" value="Unassembled WGS sequence"/>
</dbReference>
<comment type="similarity">
    <text evidence="1">Belongs to the N-acetylmuramoyl-L-alanine amidase 2 family.</text>
</comment>
<evidence type="ECO:0000256" key="4">
    <source>
        <dbReference type="ARBA" id="ARBA00022859"/>
    </source>
</evidence>
<gene>
    <name evidence="8" type="ORF">KUTeg_005144</name>
</gene>
<dbReference type="SMART" id="SM00644">
    <property type="entry name" value="Ami_2"/>
    <property type="match status" value="1"/>
</dbReference>